<protein>
    <submittedName>
        <fullName evidence="1">Uncharacterized protein</fullName>
    </submittedName>
</protein>
<name>A0ABY1HP37_9GAMM</name>
<gene>
    <name evidence="1" type="ORF">MT2528_4802</name>
</gene>
<dbReference type="EMBL" id="FPLJ01000145">
    <property type="protein sequence ID" value="SGZ04332.1"/>
    <property type="molecule type" value="Genomic_DNA"/>
</dbReference>
<comment type="caution">
    <text evidence="1">The sequence shown here is derived from an EMBL/GenBank/DDBJ whole genome shotgun (WGS) entry which is preliminary data.</text>
</comment>
<organism evidence="1 2">
    <name type="scientific">Moritella viscosa</name>
    <dbReference type="NCBI Taxonomy" id="80854"/>
    <lineage>
        <taxon>Bacteria</taxon>
        <taxon>Pseudomonadati</taxon>
        <taxon>Pseudomonadota</taxon>
        <taxon>Gammaproteobacteria</taxon>
        <taxon>Alteromonadales</taxon>
        <taxon>Moritellaceae</taxon>
        <taxon>Moritella</taxon>
    </lineage>
</organism>
<evidence type="ECO:0000313" key="2">
    <source>
        <dbReference type="Proteomes" id="UP000182660"/>
    </source>
</evidence>
<proteinExistence type="predicted"/>
<reference evidence="1 2" key="1">
    <citation type="submission" date="2016-11" db="EMBL/GenBank/DDBJ databases">
        <authorList>
            <person name="Klemetsen T."/>
        </authorList>
    </citation>
    <scope>NUCLEOTIDE SEQUENCE [LARGE SCALE GENOMIC DNA]</scope>
    <source>
        <strain evidence="1">MT 2528</strain>
    </source>
</reference>
<sequence>MVAINSHLHTLPELDLSLRMDSYKSQKARVFTTIDSFMCSH</sequence>
<keyword evidence="2" id="KW-1185">Reference proteome</keyword>
<accession>A0ABY1HP37</accession>
<dbReference type="Proteomes" id="UP000182660">
    <property type="component" value="Unassembled WGS sequence"/>
</dbReference>
<evidence type="ECO:0000313" key="1">
    <source>
        <dbReference type="EMBL" id="SGZ04332.1"/>
    </source>
</evidence>